<gene>
    <name evidence="5" type="ORF">ACFO0J_09520</name>
</gene>
<dbReference type="Proteomes" id="UP001595756">
    <property type="component" value="Unassembled WGS sequence"/>
</dbReference>
<keyword evidence="6" id="KW-1185">Reference proteome</keyword>
<dbReference type="Pfam" id="PF13458">
    <property type="entry name" value="Peripla_BP_6"/>
    <property type="match status" value="1"/>
</dbReference>
<dbReference type="RefSeq" id="WP_376812828.1">
    <property type="nucleotide sequence ID" value="NZ_JBHSDY010000005.1"/>
</dbReference>
<feature type="chain" id="PRO_5045377337" evidence="3">
    <location>
        <begin position="22"/>
        <end position="391"/>
    </location>
</feature>
<evidence type="ECO:0000259" key="4">
    <source>
        <dbReference type="Pfam" id="PF13458"/>
    </source>
</evidence>
<evidence type="ECO:0000256" key="3">
    <source>
        <dbReference type="SAM" id="SignalP"/>
    </source>
</evidence>
<evidence type="ECO:0000256" key="2">
    <source>
        <dbReference type="ARBA" id="ARBA00022729"/>
    </source>
</evidence>
<comment type="caution">
    <text evidence="5">The sequence shown here is derived from an EMBL/GenBank/DDBJ whole genome shotgun (WGS) entry which is preliminary data.</text>
</comment>
<dbReference type="SUPFAM" id="SSF53822">
    <property type="entry name" value="Periplasmic binding protein-like I"/>
    <property type="match status" value="1"/>
</dbReference>
<keyword evidence="2 3" id="KW-0732">Signal</keyword>
<comment type="similarity">
    <text evidence="1">Belongs to the leucine-binding protein family.</text>
</comment>
<feature type="domain" description="Leucine-binding protein" evidence="4">
    <location>
        <begin position="25"/>
        <end position="374"/>
    </location>
</feature>
<dbReference type="InterPro" id="IPR028082">
    <property type="entry name" value="Peripla_BP_I"/>
</dbReference>
<dbReference type="PANTHER" id="PTHR30483:SF6">
    <property type="entry name" value="PERIPLASMIC BINDING PROTEIN OF ABC TRANSPORTER FOR NATURAL AMINO ACIDS"/>
    <property type="match status" value="1"/>
</dbReference>
<evidence type="ECO:0000256" key="1">
    <source>
        <dbReference type="ARBA" id="ARBA00010062"/>
    </source>
</evidence>
<name>A0ABV8RYQ8_9BURK</name>
<dbReference type="InterPro" id="IPR051010">
    <property type="entry name" value="BCAA_transport"/>
</dbReference>
<evidence type="ECO:0000313" key="6">
    <source>
        <dbReference type="Proteomes" id="UP001595756"/>
    </source>
</evidence>
<dbReference type="CDD" id="cd06336">
    <property type="entry name" value="PBP1_ABC_ligand_binding-like"/>
    <property type="match status" value="1"/>
</dbReference>
<organism evidence="5 6">
    <name type="scientific">Castellaniella hirudinis</name>
    <dbReference type="NCBI Taxonomy" id="1144617"/>
    <lineage>
        <taxon>Bacteria</taxon>
        <taxon>Pseudomonadati</taxon>
        <taxon>Pseudomonadota</taxon>
        <taxon>Betaproteobacteria</taxon>
        <taxon>Burkholderiales</taxon>
        <taxon>Alcaligenaceae</taxon>
        <taxon>Castellaniella</taxon>
    </lineage>
</organism>
<accession>A0ABV8RYQ8</accession>
<evidence type="ECO:0000313" key="5">
    <source>
        <dbReference type="EMBL" id="MFC4298277.1"/>
    </source>
</evidence>
<dbReference type="EMBL" id="JBHSDY010000005">
    <property type="protein sequence ID" value="MFC4298277.1"/>
    <property type="molecule type" value="Genomic_DNA"/>
</dbReference>
<feature type="signal peptide" evidence="3">
    <location>
        <begin position="1"/>
        <end position="21"/>
    </location>
</feature>
<sequence>MMFKKTTVAVMSLCASGVVYAADDTLNIGVIATISGAGAGWGQAVQHGAELAAKEVNEAGGLDVSGKKYKVNVITYDDKYQAGEAVTAVNRLVHQDKVKFIVGPVGSAAAVAIKPVTEKNGVVMSTMAFSEKILNAQSPYTFRANVTTVEFAQAQINWVAKKHGIKKIGSFFPNDETGLQVSKDVEKAYGNAGVELVGKEFYERDRVDFVPLLTRLMGLDVDAIELNINAPSSAGLIVKQARDLGFEGLFIRTGGPATQEIVNVAGKESAEGILVHTLVDPDYALTKAYIELHKANYAQAMNGFSPSFYDTTRMIFEAIRQAQTIEDTQAVVGKLENIKDFDGAAGKLSWTGKSTYGIDHQISTPFYVAEVVNGQEVIRAKCTISGGCLDN</sequence>
<dbReference type="InterPro" id="IPR028081">
    <property type="entry name" value="Leu-bd"/>
</dbReference>
<dbReference type="Gene3D" id="3.40.50.2300">
    <property type="match status" value="2"/>
</dbReference>
<reference evidence="6" key="1">
    <citation type="journal article" date="2019" name="Int. J. Syst. Evol. Microbiol.">
        <title>The Global Catalogue of Microorganisms (GCM) 10K type strain sequencing project: providing services to taxonomists for standard genome sequencing and annotation.</title>
        <authorList>
            <consortium name="The Broad Institute Genomics Platform"/>
            <consortium name="The Broad Institute Genome Sequencing Center for Infectious Disease"/>
            <person name="Wu L."/>
            <person name="Ma J."/>
        </authorList>
    </citation>
    <scope>NUCLEOTIDE SEQUENCE [LARGE SCALE GENOMIC DNA]</scope>
    <source>
        <strain evidence="6">CGMCC 1.19029</strain>
    </source>
</reference>
<protein>
    <submittedName>
        <fullName evidence="5">ABC transporter substrate-binding protein</fullName>
    </submittedName>
</protein>
<dbReference type="PANTHER" id="PTHR30483">
    <property type="entry name" value="LEUCINE-SPECIFIC-BINDING PROTEIN"/>
    <property type="match status" value="1"/>
</dbReference>
<proteinExistence type="inferred from homology"/>